<dbReference type="Gene3D" id="2.60.40.10">
    <property type="entry name" value="Immunoglobulins"/>
    <property type="match status" value="3"/>
</dbReference>
<dbReference type="Proteomes" id="UP000754750">
    <property type="component" value="Unassembled WGS sequence"/>
</dbReference>
<feature type="domain" description="Collagen binding" evidence="3">
    <location>
        <begin position="707"/>
        <end position="827"/>
    </location>
</feature>
<feature type="region of interest" description="Disordered" evidence="1">
    <location>
        <begin position="1068"/>
        <end position="1102"/>
    </location>
</feature>
<sequence>MALKIIMDNDDTAEPEITVEDGKIKVSITVTKPTASYDLKKTATDFSGDFATYTIKATASHATLAGTKIQDTIPAGLKISEVKLGKTTLTQDTTTPGTEGKNYTLSTDTPPVLEYIFPDTSTAKDETLTVKVKLDPSTMTKEDYAKYLKGDALSFDNTAKLLDDKDAELKDDTATANLPKSTTDTPNSFMTKEGKRAALNSPYFDWTITAQTYFSGSDKIYLIDSVDDIENTHMYKMESGNQVKVKVDIDSTTTEVYAVDITETASDLKTYSQLLDSGLAEDYFSTLVGSNNAVYYTVNNGPTKQAVMIIPFTASDLSSPVTIEYQTEAKLGSDGTFQKDLNNKASLIWWEKGEGGTGGNWDHSASVNKVVNADYTLIKKAPAGNYNESKHQQTWKFTVNQAGQPLNNVSITDELGMYGQKFVSLNYKTAVLEDGKIKFSSNALTEIKEKAIAGGTKPYYELANAGTANETLTISLPDIADDEVYELTLVTEVVDPVILAKQGNSELKNEATLNYNGTTKDTGKVKKNISNTLIQKAAVGSYDFLNHSVTWKVTVNPNHVPITDGVVTDELPVGAVFGTLTAAQRIKADGTTKYDLDSVTSDTIQFKDGSTIPYSVDDSAAKDWKADDKTPPTQPDRGTVTFTLPSAENTDSYVFTFTTAYPQNYRDNFFTKADTVTNNVELNGKVDTETITNAEAHADCTVSVPPVEKSGTFADGNQWVDWTIVLNKDRIDLSNATVKDELENWFALDENSFQLYSATLQPNGTINSETGIPETELKNFRIETSVTGFTFNIPASYKTTPLIVKFKTYFLENTEHSSMTNDVTLTWGKNNSTNTGEQRPGGSASFDMNSYATAKNIRLIQIKKTDLSNTALAGAEFKFTPLEWNDTKAEWVLNETKAMTKKTSDKGFATFLFLKEGTPYRVEETQAPTGYITDETVRYFVFGTAEHDITSLGAVAIAADTYHYSLTLKNVKTDETGTITGKKTIENGVTGLSGARIGLFIKGSNSPLQVVTSGSDGNFTFHAAPGEYEIKEVNAPDGYYLNGKAIPVKLTTAGETVTVDTSTNPILITNNKIPTKPGNPGGGGSGGGGSGGPKNPGGSTNGYIMIQKSIEGDGTLSGFTFEITDGKTYTERFVTDSNGKIETGELPSGSYTVREISVAGVTDRYVIPAEQTVRISGFGTKLSFVNKLRPEFIPDNDVPQGGIKPTPPTDPVEVIPDNDVPKGGKETFGPKTGYTGASPLWALMLGLSLAGLGYSVISLLVERKRGRHANDK</sequence>
<evidence type="ECO:0000313" key="5">
    <source>
        <dbReference type="EMBL" id="MBE6833977.1"/>
    </source>
</evidence>
<feature type="region of interest" description="Disordered" evidence="1">
    <location>
        <begin position="1195"/>
        <end position="1224"/>
    </location>
</feature>
<dbReference type="Gene3D" id="2.60.40.740">
    <property type="match status" value="2"/>
</dbReference>
<comment type="caution">
    <text evidence="5">The sequence shown here is derived from an EMBL/GenBank/DDBJ whole genome shotgun (WGS) entry which is preliminary data.</text>
</comment>
<dbReference type="AlphaFoldDB" id="A0A928KSP6"/>
<dbReference type="Pfam" id="PF17802">
    <property type="entry name" value="SpaA"/>
    <property type="match status" value="3"/>
</dbReference>
<dbReference type="SUPFAM" id="SSF49478">
    <property type="entry name" value="Cna protein B-type domain"/>
    <property type="match status" value="1"/>
</dbReference>
<evidence type="ECO:0000259" key="4">
    <source>
        <dbReference type="Pfam" id="PF17802"/>
    </source>
</evidence>
<accession>A0A928KSP6</accession>
<dbReference type="RefSeq" id="WP_326840624.1">
    <property type="nucleotide sequence ID" value="NZ_SVNY01000005.1"/>
</dbReference>
<dbReference type="InterPro" id="IPR013783">
    <property type="entry name" value="Ig-like_fold"/>
</dbReference>
<feature type="domain" description="SpaA-like prealbumin fold" evidence="4">
    <location>
        <begin position="977"/>
        <end position="1062"/>
    </location>
</feature>
<evidence type="ECO:0000313" key="6">
    <source>
        <dbReference type="Proteomes" id="UP000754750"/>
    </source>
</evidence>
<gene>
    <name evidence="5" type="ORF">E7512_10465</name>
</gene>
<feature type="domain" description="SpaA-like prealbumin fold" evidence="4">
    <location>
        <begin position="1106"/>
        <end position="1176"/>
    </location>
</feature>
<feature type="compositionally biased region" description="Low complexity" evidence="1">
    <location>
        <begin position="1069"/>
        <end position="1078"/>
    </location>
</feature>
<evidence type="ECO:0000256" key="1">
    <source>
        <dbReference type="SAM" id="MobiDB-lite"/>
    </source>
</evidence>
<dbReference type="InterPro" id="IPR008966">
    <property type="entry name" value="Adhesion_dom_sf"/>
</dbReference>
<keyword evidence="2" id="KW-0812">Transmembrane</keyword>
<proteinExistence type="predicted"/>
<keyword evidence="2" id="KW-0472">Membrane</keyword>
<evidence type="ECO:0000256" key="2">
    <source>
        <dbReference type="SAM" id="Phobius"/>
    </source>
</evidence>
<dbReference type="GO" id="GO:0005518">
    <property type="term" value="F:collagen binding"/>
    <property type="evidence" value="ECO:0007669"/>
    <property type="project" value="InterPro"/>
</dbReference>
<dbReference type="Pfam" id="PF05737">
    <property type="entry name" value="Collagen_bind"/>
    <property type="match status" value="1"/>
</dbReference>
<dbReference type="InterPro" id="IPR008456">
    <property type="entry name" value="Collagen-bd_dom"/>
</dbReference>
<dbReference type="SUPFAM" id="SSF49401">
    <property type="entry name" value="Bacterial adhesins"/>
    <property type="match status" value="1"/>
</dbReference>
<feature type="compositionally biased region" description="Gly residues" evidence="1">
    <location>
        <begin position="1079"/>
        <end position="1095"/>
    </location>
</feature>
<evidence type="ECO:0000259" key="3">
    <source>
        <dbReference type="Pfam" id="PF05737"/>
    </source>
</evidence>
<name>A0A928KSP6_9FIRM</name>
<protein>
    <submittedName>
        <fullName evidence="5">Uncharacterized protein</fullName>
    </submittedName>
</protein>
<organism evidence="5 6">
    <name type="scientific">Faecalispora sporosphaeroides</name>
    <dbReference type="NCBI Taxonomy" id="1549"/>
    <lineage>
        <taxon>Bacteria</taxon>
        <taxon>Bacillati</taxon>
        <taxon>Bacillota</taxon>
        <taxon>Clostridia</taxon>
        <taxon>Eubacteriales</taxon>
        <taxon>Oscillospiraceae</taxon>
        <taxon>Faecalispora</taxon>
    </lineage>
</organism>
<reference evidence="5" key="1">
    <citation type="submission" date="2019-04" db="EMBL/GenBank/DDBJ databases">
        <title>Evolution of Biomass-Degrading Anaerobic Consortia Revealed by Metagenomics.</title>
        <authorList>
            <person name="Peng X."/>
        </authorList>
    </citation>
    <scope>NUCLEOTIDE SEQUENCE</scope>
    <source>
        <strain evidence="5">SIG551</strain>
    </source>
</reference>
<feature type="transmembrane region" description="Helical" evidence="2">
    <location>
        <begin position="1240"/>
        <end position="1261"/>
    </location>
</feature>
<feature type="domain" description="SpaA-like prealbumin fold" evidence="4">
    <location>
        <begin position="860"/>
        <end position="942"/>
    </location>
</feature>
<keyword evidence="2" id="KW-1133">Transmembrane helix</keyword>
<dbReference type="EMBL" id="SVNY01000005">
    <property type="protein sequence ID" value="MBE6833977.1"/>
    <property type="molecule type" value="Genomic_DNA"/>
</dbReference>
<dbReference type="InterPro" id="IPR041033">
    <property type="entry name" value="SpaA_PFL_dom_1"/>
</dbReference>